<dbReference type="InterPro" id="IPR008948">
    <property type="entry name" value="L-Aspartase-like"/>
</dbReference>
<dbReference type="EC" id="4.3.2.1" evidence="2 4"/>
<dbReference type="InterPro" id="IPR020557">
    <property type="entry name" value="Fumarate_lyase_CS"/>
</dbReference>
<dbReference type="InterPro" id="IPR022761">
    <property type="entry name" value="Fumarate_lyase_N"/>
</dbReference>
<dbReference type="PANTHER" id="PTHR43814:SF1">
    <property type="entry name" value="ARGININOSUCCINATE LYASE"/>
    <property type="match status" value="1"/>
</dbReference>
<dbReference type="GO" id="GO:0004056">
    <property type="term" value="F:argininosuccinate lyase activity"/>
    <property type="evidence" value="ECO:0007669"/>
    <property type="project" value="UniProtKB-UniRule"/>
</dbReference>
<dbReference type="PANTHER" id="PTHR43814">
    <property type="entry name" value="ARGININOSUCCINATE LYASE"/>
    <property type="match status" value="1"/>
</dbReference>
<dbReference type="InterPro" id="IPR009049">
    <property type="entry name" value="Argininosuccinate_lyase"/>
</dbReference>
<dbReference type="GO" id="GO:0005829">
    <property type="term" value="C:cytosol"/>
    <property type="evidence" value="ECO:0007669"/>
    <property type="project" value="TreeGrafter"/>
</dbReference>
<dbReference type="CDD" id="cd01359">
    <property type="entry name" value="Argininosuccinate_lyase"/>
    <property type="match status" value="1"/>
</dbReference>
<dbReference type="Proteomes" id="UP000034581">
    <property type="component" value="Unassembled WGS sequence"/>
</dbReference>
<evidence type="ECO:0000256" key="1">
    <source>
        <dbReference type="ARBA" id="ARBA00004941"/>
    </source>
</evidence>
<evidence type="ECO:0000256" key="4">
    <source>
        <dbReference type="NCBIfam" id="TIGR00838"/>
    </source>
</evidence>
<dbReference type="NCBIfam" id="TIGR00838">
    <property type="entry name" value="argH"/>
    <property type="match status" value="1"/>
</dbReference>
<evidence type="ECO:0000256" key="2">
    <source>
        <dbReference type="ARBA" id="ARBA00012338"/>
    </source>
</evidence>
<dbReference type="UniPathway" id="UPA00068">
    <property type="reaction ID" value="UER00114"/>
</dbReference>
<evidence type="ECO:0000313" key="6">
    <source>
        <dbReference type="EMBL" id="KKP69446.1"/>
    </source>
</evidence>
<dbReference type="STRING" id="1618350.UR67_C0006G0013"/>
<dbReference type="PRINTS" id="PR00149">
    <property type="entry name" value="FUMRATELYASE"/>
</dbReference>
<dbReference type="AlphaFoldDB" id="A0A0G0C044"/>
<keyword evidence="3" id="KW-0028">Amino-acid biosynthesis</keyword>
<protein>
    <recommendedName>
        <fullName evidence="2 4">Argininosuccinate lyase</fullName>
        <ecNumber evidence="2 4">4.3.2.1</ecNumber>
    </recommendedName>
</protein>
<dbReference type="Pfam" id="PF00206">
    <property type="entry name" value="Lyase_1"/>
    <property type="match status" value="1"/>
</dbReference>
<organism evidence="6 7">
    <name type="scientific">candidate division CPR3 bacterium GW2011_GWF2_35_18</name>
    <dbReference type="NCBI Taxonomy" id="1618350"/>
    <lineage>
        <taxon>Bacteria</taxon>
        <taxon>Bacteria division CPR3</taxon>
    </lineage>
</organism>
<name>A0A0G0C044_UNCC3</name>
<keyword evidence="3" id="KW-0055">Arginine biosynthesis</keyword>
<dbReference type="EMBL" id="LBQB01000006">
    <property type="protein sequence ID" value="KKP69446.1"/>
    <property type="molecule type" value="Genomic_DNA"/>
</dbReference>
<dbReference type="InterPro" id="IPR024083">
    <property type="entry name" value="Fumarase/histidase_N"/>
</dbReference>
<sequence>MHNKFEKQQVNKLWGEAFNKKPKEKAILFAAGRDVRGLPPADEQLIPYEIEASIAWVKGLSDQKIIDKKTLEKIIEGLKEINTLYVKGEFYLDPQKEDVHSNIESYLVKKYGIDIGGRIHSGRSRSEQGIVDIILYLKDKNLFFKQELKDLIDTLNALSEKYQYVILPAYTHHQHATVMTFGNMLDCYTQTFKKDLQRFNSWNEIEEISPLGSTAAYGTTFPVDKKKINQYLELQKEFTNEIEAITFKGDAEAMMVFNLSMFMNHLSSLAQTLIIFSTKEFGFIQLSDEYTTGSSIMPQKKNPDSLEVMKAKAAMCQGYLMSLLSMKDSVFIGYNRDLQWVKYVVMDAISEVEEAPEIIKGVLLTMKIDSKKMKEVAFKGFILAQAIMEGLSIDYAIPMRLAKMIVSNAVKNSSEADGIKLKTLNKSINEYGFLIKVNKIKFSEWIDPYSVASKQMKKEGL</sequence>
<evidence type="ECO:0000313" key="7">
    <source>
        <dbReference type="Proteomes" id="UP000034581"/>
    </source>
</evidence>
<dbReference type="GO" id="GO:0042450">
    <property type="term" value="P:L-arginine biosynthetic process via ornithine"/>
    <property type="evidence" value="ECO:0007669"/>
    <property type="project" value="UniProtKB-UniRule"/>
</dbReference>
<dbReference type="Gene3D" id="1.20.200.10">
    <property type="entry name" value="Fumarase/aspartase (Central domain)"/>
    <property type="match status" value="1"/>
</dbReference>
<comment type="caution">
    <text evidence="6">The sequence shown here is derived from an EMBL/GenBank/DDBJ whole genome shotgun (WGS) entry which is preliminary data.</text>
</comment>
<dbReference type="PRINTS" id="PR00145">
    <property type="entry name" value="ARGSUCLYASE"/>
</dbReference>
<comment type="pathway">
    <text evidence="1">Amino-acid biosynthesis; L-arginine biosynthesis; L-arginine from L-ornithine and carbamoyl phosphate: step 3/3.</text>
</comment>
<proteinExistence type="predicted"/>
<dbReference type="Gene3D" id="1.10.275.10">
    <property type="entry name" value="Fumarase/aspartase (N-terminal domain)"/>
    <property type="match status" value="1"/>
</dbReference>
<keyword evidence="6" id="KW-0456">Lyase</keyword>
<evidence type="ECO:0000259" key="5">
    <source>
        <dbReference type="Pfam" id="PF00206"/>
    </source>
</evidence>
<evidence type="ECO:0000256" key="3">
    <source>
        <dbReference type="ARBA" id="ARBA00022571"/>
    </source>
</evidence>
<dbReference type="PROSITE" id="PS00163">
    <property type="entry name" value="FUMARATE_LYASES"/>
    <property type="match status" value="1"/>
</dbReference>
<accession>A0A0G0C044</accession>
<feature type="domain" description="Fumarate lyase N-terminal" evidence="5">
    <location>
        <begin position="48"/>
        <end position="318"/>
    </location>
</feature>
<dbReference type="InterPro" id="IPR000362">
    <property type="entry name" value="Fumarate_lyase_fam"/>
</dbReference>
<dbReference type="FunFam" id="1.20.200.10:FF:000015">
    <property type="entry name" value="argininosuccinate lyase isoform X2"/>
    <property type="match status" value="1"/>
</dbReference>
<gene>
    <name evidence="6" type="ORF">UR67_C0006G0013</name>
</gene>
<dbReference type="PATRIC" id="fig|1618350.3.peg.822"/>
<dbReference type="SUPFAM" id="SSF48557">
    <property type="entry name" value="L-aspartase-like"/>
    <property type="match status" value="1"/>
</dbReference>
<reference evidence="6 7" key="1">
    <citation type="journal article" date="2015" name="Nature">
        <title>rRNA introns, odd ribosomes, and small enigmatic genomes across a large radiation of phyla.</title>
        <authorList>
            <person name="Brown C.T."/>
            <person name="Hug L.A."/>
            <person name="Thomas B.C."/>
            <person name="Sharon I."/>
            <person name="Castelle C.J."/>
            <person name="Singh A."/>
            <person name="Wilkins M.J."/>
            <person name="Williams K.H."/>
            <person name="Banfield J.F."/>
        </authorList>
    </citation>
    <scope>NUCLEOTIDE SEQUENCE [LARGE SCALE GENOMIC DNA]</scope>
</reference>
<dbReference type="Gene3D" id="1.10.40.30">
    <property type="entry name" value="Fumarase/aspartase (C-terminal domain)"/>
    <property type="match status" value="1"/>
</dbReference>